<reference evidence="2 3" key="1">
    <citation type="submission" date="2016-07" db="EMBL/GenBank/DDBJ databases">
        <title>Pervasive Adenine N6-methylation of Active Genes in Fungi.</title>
        <authorList>
            <consortium name="DOE Joint Genome Institute"/>
            <person name="Mondo S.J."/>
            <person name="Dannebaum R.O."/>
            <person name="Kuo R.C."/>
            <person name="Labutti K."/>
            <person name="Haridas S."/>
            <person name="Kuo A."/>
            <person name="Salamov A."/>
            <person name="Ahrendt S.R."/>
            <person name="Lipzen A."/>
            <person name="Sullivan W."/>
            <person name="Andreopoulos W.B."/>
            <person name="Clum A."/>
            <person name="Lindquist E."/>
            <person name="Daum C."/>
            <person name="Ramamoorthy G.K."/>
            <person name="Gryganskyi A."/>
            <person name="Culley D."/>
            <person name="Magnuson J.K."/>
            <person name="James T.Y."/>
            <person name="O'Malley M.A."/>
            <person name="Stajich J.E."/>
            <person name="Spatafora J.W."/>
            <person name="Visel A."/>
            <person name="Grigoriev I.V."/>
        </authorList>
    </citation>
    <scope>NUCLEOTIDE SEQUENCE [LARGE SCALE GENOMIC DNA]</scope>
    <source>
        <strain evidence="2 3">CBS 129021</strain>
    </source>
</reference>
<evidence type="ECO:0000313" key="3">
    <source>
        <dbReference type="Proteomes" id="UP000193689"/>
    </source>
</evidence>
<name>A0A1Y2DER1_9PEZI</name>
<feature type="compositionally biased region" description="Polar residues" evidence="1">
    <location>
        <begin position="61"/>
        <end position="89"/>
    </location>
</feature>
<proteinExistence type="predicted"/>
<evidence type="ECO:0000256" key="1">
    <source>
        <dbReference type="SAM" id="MobiDB-lite"/>
    </source>
</evidence>
<feature type="region of interest" description="Disordered" evidence="1">
    <location>
        <begin position="19"/>
        <end position="146"/>
    </location>
</feature>
<evidence type="ECO:0000313" key="2">
    <source>
        <dbReference type="EMBL" id="ORY57729.1"/>
    </source>
</evidence>
<accession>A0A1Y2DER1</accession>
<dbReference type="RefSeq" id="XP_040710858.1">
    <property type="nucleotide sequence ID" value="XM_040861230.1"/>
</dbReference>
<protein>
    <submittedName>
        <fullName evidence="2">Uncharacterized protein</fullName>
    </submittedName>
</protein>
<dbReference type="AlphaFoldDB" id="A0A1Y2DER1"/>
<sequence length="146" mass="15864">MPKTALRAAVSPQGLTISCLSPRSLLSPSSPRSSSHRGRFDHIQWLRSTAFRDGLPRPSLMQRNSTAIDKSLRNPSASPTPQRLENGTGNERRQNRVHSQTQSPVHSGRGASSIKTAALLSSYEVGPSVQDPESMVQDAKAVPIRK</sequence>
<dbReference type="GeneID" id="63777442"/>
<gene>
    <name evidence="2" type="ORF">BCR38DRAFT_448540</name>
</gene>
<comment type="caution">
    <text evidence="2">The sequence shown here is derived from an EMBL/GenBank/DDBJ whole genome shotgun (WGS) entry which is preliminary data.</text>
</comment>
<keyword evidence="3" id="KW-1185">Reference proteome</keyword>
<dbReference type="EMBL" id="MCFJ01000018">
    <property type="protein sequence ID" value="ORY57729.1"/>
    <property type="molecule type" value="Genomic_DNA"/>
</dbReference>
<organism evidence="2 3">
    <name type="scientific">Pseudomassariella vexata</name>
    <dbReference type="NCBI Taxonomy" id="1141098"/>
    <lineage>
        <taxon>Eukaryota</taxon>
        <taxon>Fungi</taxon>
        <taxon>Dikarya</taxon>
        <taxon>Ascomycota</taxon>
        <taxon>Pezizomycotina</taxon>
        <taxon>Sordariomycetes</taxon>
        <taxon>Xylariomycetidae</taxon>
        <taxon>Amphisphaeriales</taxon>
        <taxon>Pseudomassariaceae</taxon>
        <taxon>Pseudomassariella</taxon>
    </lineage>
</organism>
<dbReference type="InParanoid" id="A0A1Y2DER1"/>
<feature type="compositionally biased region" description="Low complexity" evidence="1">
    <location>
        <begin position="20"/>
        <end position="33"/>
    </location>
</feature>
<dbReference type="Proteomes" id="UP000193689">
    <property type="component" value="Unassembled WGS sequence"/>
</dbReference>
<dbReference type="PROSITE" id="PS51257">
    <property type="entry name" value="PROKAR_LIPOPROTEIN"/>
    <property type="match status" value="1"/>
</dbReference>